<dbReference type="GO" id="GO:0005886">
    <property type="term" value="C:plasma membrane"/>
    <property type="evidence" value="ECO:0007669"/>
    <property type="project" value="UniProtKB-SubCell"/>
</dbReference>
<evidence type="ECO:0000256" key="7">
    <source>
        <dbReference type="SAM" id="MobiDB-lite"/>
    </source>
</evidence>
<keyword evidence="3" id="KW-1003">Cell membrane</keyword>
<organism evidence="10 11">
    <name type="scientific">Rhodococcus triatomae</name>
    <dbReference type="NCBI Taxonomy" id="300028"/>
    <lineage>
        <taxon>Bacteria</taxon>
        <taxon>Bacillati</taxon>
        <taxon>Actinomycetota</taxon>
        <taxon>Actinomycetes</taxon>
        <taxon>Mycobacteriales</taxon>
        <taxon>Nocardiaceae</taxon>
        <taxon>Rhodococcus</taxon>
    </lineage>
</organism>
<gene>
    <name evidence="10" type="ORF">SAMN05444695_11747</name>
</gene>
<dbReference type="PANTHER" id="PTHR23517:SF3">
    <property type="entry name" value="INTEGRAL MEMBRANE TRANSPORT PROTEIN"/>
    <property type="match status" value="1"/>
</dbReference>
<feature type="transmembrane region" description="Helical" evidence="8">
    <location>
        <begin position="120"/>
        <end position="142"/>
    </location>
</feature>
<feature type="region of interest" description="Disordered" evidence="7">
    <location>
        <begin position="1"/>
        <end position="20"/>
    </location>
</feature>
<keyword evidence="6 8" id="KW-0472">Membrane</keyword>
<dbReference type="Pfam" id="PF07690">
    <property type="entry name" value="MFS_1"/>
    <property type="match status" value="2"/>
</dbReference>
<name>A0A1G8RB09_9NOCA</name>
<dbReference type="AlphaFoldDB" id="A0A1G8RB09"/>
<dbReference type="PANTHER" id="PTHR23517">
    <property type="entry name" value="RESISTANCE PROTEIN MDTM, PUTATIVE-RELATED-RELATED"/>
    <property type="match status" value="1"/>
</dbReference>
<reference evidence="10 11" key="1">
    <citation type="submission" date="2016-10" db="EMBL/GenBank/DDBJ databases">
        <authorList>
            <person name="de Groot N.N."/>
        </authorList>
    </citation>
    <scope>NUCLEOTIDE SEQUENCE [LARGE SCALE GENOMIC DNA]</scope>
    <source>
        <strain evidence="10 11">DSM 44892</strain>
    </source>
</reference>
<feature type="transmembrane region" description="Helical" evidence="8">
    <location>
        <begin position="60"/>
        <end position="83"/>
    </location>
</feature>
<dbReference type="PROSITE" id="PS50850">
    <property type="entry name" value="MFS"/>
    <property type="match status" value="1"/>
</dbReference>
<comment type="subcellular location">
    <subcellularLocation>
        <location evidence="1">Cell membrane</location>
        <topology evidence="1">Multi-pass membrane protein</topology>
    </subcellularLocation>
</comment>
<dbReference type="InterPro" id="IPR020846">
    <property type="entry name" value="MFS_dom"/>
</dbReference>
<feature type="domain" description="Major facilitator superfamily (MFS) profile" evidence="9">
    <location>
        <begin position="29"/>
        <end position="407"/>
    </location>
</feature>
<keyword evidence="11" id="KW-1185">Reference proteome</keyword>
<keyword evidence="2" id="KW-0813">Transport</keyword>
<dbReference type="InterPro" id="IPR036259">
    <property type="entry name" value="MFS_trans_sf"/>
</dbReference>
<dbReference type="GO" id="GO:0022857">
    <property type="term" value="F:transmembrane transporter activity"/>
    <property type="evidence" value="ECO:0007669"/>
    <property type="project" value="InterPro"/>
</dbReference>
<proteinExistence type="predicted"/>
<feature type="transmembrane region" description="Helical" evidence="8">
    <location>
        <begin position="185"/>
        <end position="205"/>
    </location>
</feature>
<dbReference type="EMBL" id="FNDN01000017">
    <property type="protein sequence ID" value="SDJ13560.1"/>
    <property type="molecule type" value="Genomic_DNA"/>
</dbReference>
<evidence type="ECO:0000256" key="1">
    <source>
        <dbReference type="ARBA" id="ARBA00004651"/>
    </source>
</evidence>
<dbReference type="SUPFAM" id="SSF103473">
    <property type="entry name" value="MFS general substrate transporter"/>
    <property type="match status" value="1"/>
</dbReference>
<feature type="transmembrane region" description="Helical" evidence="8">
    <location>
        <begin position="263"/>
        <end position="287"/>
    </location>
</feature>
<evidence type="ECO:0000259" key="9">
    <source>
        <dbReference type="PROSITE" id="PS50850"/>
    </source>
</evidence>
<dbReference type="InterPro" id="IPR005829">
    <property type="entry name" value="Sugar_transporter_CS"/>
</dbReference>
<feature type="transmembrane region" description="Helical" evidence="8">
    <location>
        <begin position="163"/>
        <end position="179"/>
    </location>
</feature>
<evidence type="ECO:0000256" key="3">
    <source>
        <dbReference type="ARBA" id="ARBA00022475"/>
    </source>
</evidence>
<evidence type="ECO:0000256" key="4">
    <source>
        <dbReference type="ARBA" id="ARBA00022692"/>
    </source>
</evidence>
<dbReference type="Gene3D" id="1.20.1250.20">
    <property type="entry name" value="MFS general substrate transporter like domains"/>
    <property type="match status" value="2"/>
</dbReference>
<feature type="transmembrane region" description="Helical" evidence="8">
    <location>
        <begin position="95"/>
        <end position="114"/>
    </location>
</feature>
<dbReference type="CDD" id="cd17325">
    <property type="entry name" value="MFS_MdtG_SLC18_like"/>
    <property type="match status" value="1"/>
</dbReference>
<dbReference type="Proteomes" id="UP000183263">
    <property type="component" value="Unassembled WGS sequence"/>
</dbReference>
<feature type="transmembrane region" description="Helical" evidence="8">
    <location>
        <begin position="29"/>
        <end position="48"/>
    </location>
</feature>
<evidence type="ECO:0000313" key="11">
    <source>
        <dbReference type="Proteomes" id="UP000183263"/>
    </source>
</evidence>
<evidence type="ECO:0000256" key="5">
    <source>
        <dbReference type="ARBA" id="ARBA00022989"/>
    </source>
</evidence>
<sequence length="422" mass="42124">MTGRTPAETVLGPEGANSAQPTELGTGKLVVHVFVPSAFLGIGTGASAPVLPLSALGHGASVAVAGLVLALGGLGMVLGDLPAGRLVSVLGERRSVLLGTGLGVVGALLCLFSWSVASLAAGILVVGLAGALWGLARQSYLAAAVPVHRRARAISTMAGMHRLGFFAGPFAGAAAIHVSGLSAAYLVQLLAILVAGVLMGTLRDLPDPDRDPGAATRSVRTVLSAHRRILGTLGAGALTMGMLRASRNVVLPLWANHVGVDPAGIALIFGAAGAIDVLASYPAGYLMDRFGRRFMAVPAITVLGAAHAALPFTTTAAGVGAVALVLGLGSGMSNGVIMTLGADVAPSDTRAQFLAGWRLAHDTGMCLGPAGIGLLGGVATLGVACVTMGGVAFLGAGILWRYIPRYVPWPPPRPALPTPGGA</sequence>
<dbReference type="InterPro" id="IPR050171">
    <property type="entry name" value="MFS_Transporters"/>
</dbReference>
<protein>
    <submittedName>
        <fullName evidence="10">Predicted arabinose efflux permease, MFS family</fullName>
    </submittedName>
</protein>
<keyword evidence="4 8" id="KW-0812">Transmembrane</keyword>
<dbReference type="InterPro" id="IPR011701">
    <property type="entry name" value="MFS"/>
</dbReference>
<dbReference type="RefSeq" id="WP_083343302.1">
    <property type="nucleotide sequence ID" value="NZ_CP048813.1"/>
</dbReference>
<evidence type="ECO:0000256" key="2">
    <source>
        <dbReference type="ARBA" id="ARBA00022448"/>
    </source>
</evidence>
<feature type="transmembrane region" description="Helical" evidence="8">
    <location>
        <begin position="299"/>
        <end position="326"/>
    </location>
</feature>
<feature type="transmembrane region" description="Helical" evidence="8">
    <location>
        <begin position="225"/>
        <end position="243"/>
    </location>
</feature>
<keyword evidence="5 8" id="KW-1133">Transmembrane helix</keyword>
<accession>A0A1G8RB09</accession>
<evidence type="ECO:0000313" key="10">
    <source>
        <dbReference type="EMBL" id="SDJ13560.1"/>
    </source>
</evidence>
<evidence type="ECO:0000256" key="8">
    <source>
        <dbReference type="SAM" id="Phobius"/>
    </source>
</evidence>
<feature type="transmembrane region" description="Helical" evidence="8">
    <location>
        <begin position="372"/>
        <end position="400"/>
    </location>
</feature>
<dbReference type="PROSITE" id="PS00216">
    <property type="entry name" value="SUGAR_TRANSPORT_1"/>
    <property type="match status" value="1"/>
</dbReference>
<evidence type="ECO:0000256" key="6">
    <source>
        <dbReference type="ARBA" id="ARBA00023136"/>
    </source>
</evidence>